<protein>
    <submittedName>
        <fullName evidence="2">Uncharacterized protein</fullName>
    </submittedName>
</protein>
<gene>
    <name evidence="2" type="ORF">FA014_13910</name>
</gene>
<dbReference type="AlphaFoldDB" id="A0A7Z8NRU4"/>
<keyword evidence="1" id="KW-0812">Transmembrane</keyword>
<feature type="transmembrane region" description="Helical" evidence="1">
    <location>
        <begin position="37"/>
        <end position="63"/>
    </location>
</feature>
<keyword evidence="1" id="KW-0472">Membrane</keyword>
<dbReference type="Proteomes" id="UP000308121">
    <property type="component" value="Unassembled WGS sequence"/>
</dbReference>
<evidence type="ECO:0000313" key="2">
    <source>
        <dbReference type="EMBL" id="TKR22926.1"/>
    </source>
</evidence>
<dbReference type="RefSeq" id="WP_154730259.1">
    <property type="nucleotide sequence ID" value="NZ_SZYE01000126.1"/>
</dbReference>
<organism evidence="2 3">
    <name type="scientific">Cellulomonas hominis</name>
    <dbReference type="NCBI Taxonomy" id="156981"/>
    <lineage>
        <taxon>Bacteria</taxon>
        <taxon>Bacillati</taxon>
        <taxon>Actinomycetota</taxon>
        <taxon>Actinomycetes</taxon>
        <taxon>Micrococcales</taxon>
        <taxon>Cellulomonadaceae</taxon>
        <taxon>Cellulomonas</taxon>
    </lineage>
</organism>
<evidence type="ECO:0000313" key="3">
    <source>
        <dbReference type="Proteomes" id="UP000308121"/>
    </source>
</evidence>
<comment type="caution">
    <text evidence="2">The sequence shown here is derived from an EMBL/GenBank/DDBJ whole genome shotgun (WGS) entry which is preliminary data.</text>
</comment>
<proteinExistence type="predicted"/>
<evidence type="ECO:0000256" key="1">
    <source>
        <dbReference type="SAM" id="Phobius"/>
    </source>
</evidence>
<accession>A0A7Z8NRU4</accession>
<dbReference type="EMBL" id="SZYE01000126">
    <property type="protein sequence ID" value="TKR22926.1"/>
    <property type="molecule type" value="Genomic_DNA"/>
</dbReference>
<reference evidence="2 3" key="1">
    <citation type="submission" date="2019-05" db="EMBL/GenBank/DDBJ databases">
        <title>Genome sequence of Cellulomonas hominis strain CS1.</title>
        <authorList>
            <person name="Belmont J."/>
            <person name="Maclea K.S."/>
        </authorList>
    </citation>
    <scope>NUCLEOTIDE SEQUENCE [LARGE SCALE GENOMIC DNA]</scope>
    <source>
        <strain evidence="2 3">CS1</strain>
    </source>
</reference>
<sequence>MLTGAVDVVLELALRAAAALLGRVLHGRDAMEELAAAWTWSAAVWPAVGLLAVALLVGLWTAFWDD</sequence>
<name>A0A7Z8NRU4_9CELL</name>
<keyword evidence="1" id="KW-1133">Transmembrane helix</keyword>